<comment type="subcellular location">
    <subcellularLocation>
        <location evidence="1">Cell membrane</location>
        <topology evidence="1">Multi-pass membrane protein</topology>
    </subcellularLocation>
</comment>
<dbReference type="SUPFAM" id="SSF90123">
    <property type="entry name" value="ABC transporter transmembrane region"/>
    <property type="match status" value="1"/>
</dbReference>
<dbReference type="PROSITE" id="PS50929">
    <property type="entry name" value="ABC_TM1F"/>
    <property type="match status" value="1"/>
</dbReference>
<reference evidence="11 12" key="1">
    <citation type="journal article" date="2019" name="Int. J. Syst. Evol. Microbiol.">
        <title>The Global Catalogue of Microorganisms (GCM) 10K type strain sequencing project: providing services to taxonomists for standard genome sequencing and annotation.</title>
        <authorList>
            <consortium name="The Broad Institute Genomics Platform"/>
            <consortium name="The Broad Institute Genome Sequencing Center for Infectious Disease"/>
            <person name="Wu L."/>
            <person name="Ma J."/>
        </authorList>
    </citation>
    <scope>NUCLEOTIDE SEQUENCE [LARGE SCALE GENOMIC DNA]</scope>
    <source>
        <strain evidence="11 12">JCM 11117</strain>
    </source>
</reference>
<dbReference type="Gene3D" id="1.20.1560.10">
    <property type="entry name" value="ABC transporter type 1, transmembrane domain"/>
    <property type="match status" value="1"/>
</dbReference>
<keyword evidence="3" id="KW-0547">Nucleotide-binding</keyword>
<evidence type="ECO:0000256" key="5">
    <source>
        <dbReference type="ARBA" id="ARBA00022989"/>
    </source>
</evidence>
<keyword evidence="5 8" id="KW-1133">Transmembrane helix</keyword>
<gene>
    <name evidence="11" type="ORF">GCM10009559_07940</name>
</gene>
<dbReference type="PANTHER" id="PTHR24221">
    <property type="entry name" value="ATP-BINDING CASSETTE SUB-FAMILY B"/>
    <property type="match status" value="1"/>
</dbReference>
<dbReference type="Gene3D" id="3.40.50.300">
    <property type="entry name" value="P-loop containing nucleotide triphosphate hydrolases"/>
    <property type="match status" value="1"/>
</dbReference>
<dbReference type="InterPro" id="IPR003593">
    <property type="entry name" value="AAA+_ATPase"/>
</dbReference>
<evidence type="ECO:0000259" key="10">
    <source>
        <dbReference type="PROSITE" id="PS50929"/>
    </source>
</evidence>
<feature type="region of interest" description="Disordered" evidence="7">
    <location>
        <begin position="554"/>
        <end position="574"/>
    </location>
</feature>
<dbReference type="PANTHER" id="PTHR24221:SF654">
    <property type="entry name" value="ATP-BINDING CASSETTE SUB-FAMILY B MEMBER 6"/>
    <property type="match status" value="1"/>
</dbReference>
<feature type="domain" description="ABC transporter" evidence="9">
    <location>
        <begin position="310"/>
        <end position="545"/>
    </location>
</feature>
<feature type="transmembrane region" description="Helical" evidence="8">
    <location>
        <begin position="134"/>
        <end position="151"/>
    </location>
</feature>
<protein>
    <recommendedName>
        <fullName evidence="13">Thiol reductant ABC exporter subunit CydC</fullName>
    </recommendedName>
</protein>
<feature type="transmembrane region" description="Helical" evidence="8">
    <location>
        <begin position="108"/>
        <end position="128"/>
    </location>
</feature>
<dbReference type="SMART" id="SM00382">
    <property type="entry name" value="AAA"/>
    <property type="match status" value="1"/>
</dbReference>
<dbReference type="InterPro" id="IPR014223">
    <property type="entry name" value="ABC_CydC/D"/>
</dbReference>
<dbReference type="EMBL" id="BAAAHP010000018">
    <property type="protein sequence ID" value="GAA0923656.1"/>
    <property type="molecule type" value="Genomic_DNA"/>
</dbReference>
<proteinExistence type="predicted"/>
<name>A0ABN1P6R7_9PSEU</name>
<dbReference type="NCBIfam" id="TIGR02868">
    <property type="entry name" value="CydC"/>
    <property type="match status" value="1"/>
</dbReference>
<dbReference type="SUPFAM" id="SSF52540">
    <property type="entry name" value="P-loop containing nucleoside triphosphate hydrolases"/>
    <property type="match status" value="1"/>
</dbReference>
<evidence type="ECO:0000313" key="11">
    <source>
        <dbReference type="EMBL" id="GAA0923656.1"/>
    </source>
</evidence>
<organism evidence="11 12">
    <name type="scientific">Pseudonocardia zijingensis</name>
    <dbReference type="NCBI Taxonomy" id="153376"/>
    <lineage>
        <taxon>Bacteria</taxon>
        <taxon>Bacillati</taxon>
        <taxon>Actinomycetota</taxon>
        <taxon>Actinomycetes</taxon>
        <taxon>Pseudonocardiales</taxon>
        <taxon>Pseudonocardiaceae</taxon>
        <taxon>Pseudonocardia</taxon>
    </lineage>
</organism>
<evidence type="ECO:0000256" key="2">
    <source>
        <dbReference type="ARBA" id="ARBA00022692"/>
    </source>
</evidence>
<dbReference type="PROSITE" id="PS00211">
    <property type="entry name" value="ABC_TRANSPORTER_1"/>
    <property type="match status" value="1"/>
</dbReference>
<dbReference type="InterPro" id="IPR011527">
    <property type="entry name" value="ABC1_TM_dom"/>
</dbReference>
<dbReference type="Pfam" id="PF00005">
    <property type="entry name" value="ABC_tran"/>
    <property type="match status" value="1"/>
</dbReference>
<keyword evidence="4" id="KW-0067">ATP-binding</keyword>
<evidence type="ECO:0008006" key="13">
    <source>
        <dbReference type="Google" id="ProtNLM"/>
    </source>
</evidence>
<keyword evidence="2 8" id="KW-0812">Transmembrane</keyword>
<feature type="domain" description="ABC transmembrane type-1" evidence="10">
    <location>
        <begin position="1"/>
        <end position="276"/>
    </location>
</feature>
<sequence length="574" mass="60355">MAVAAGIGLMATSAWLISRAAQHPPVLYLLVAVATVRALSLVRAGSRYLERLASHHAAFQVLRELRVALWRQLERVAPAGLPAYRSGDLLARLVADVDAQQDLFLRVALPYCAAAVAGTGAVALLWWLLPGAGVALVVALLLTAVTVPRLATRGGRRAEQRAAQLRGELSDGIVELLRGTPDLLACRAAGRRLERVTDTDRRLRRTLAATATSNGFAAGTTTLVAGAAMWLALAQGVLAVRAGSLDGVALAVVALVPLATAEVVAVLAQAPHDLRRVARSAERVVDVLDRSPPVVEPPMPATLPSPPYTLRVERLQAHWPGARTPAVDGLDLELTPGRRVAVVGPSGSGKSTLVAVLLRFLDPTAGRVTLNGVDVTTLTGDAVRRVVGLCAQDVHVFDTSIGENVLLARRSAGPHAVRAAMARARLLDWVDGLSEGCATRVGEHGSRVSGGERQRIALARALLADRPVLLLDEPTEHLDLAAADALAAELLTASAGRTTLIVTHRLATLGDVDEIIVLDAGRVVERGTHRALLAARGPYRRMWDLECDAATDAATRADEPVPPGPATARPAPST</sequence>
<comment type="caution">
    <text evidence="11">The sequence shown here is derived from an EMBL/GenBank/DDBJ whole genome shotgun (WGS) entry which is preliminary data.</text>
</comment>
<dbReference type="InterPro" id="IPR017871">
    <property type="entry name" value="ABC_transporter-like_CS"/>
</dbReference>
<dbReference type="InterPro" id="IPR003439">
    <property type="entry name" value="ABC_transporter-like_ATP-bd"/>
</dbReference>
<feature type="transmembrane region" description="Helical" evidence="8">
    <location>
        <begin position="26"/>
        <end position="44"/>
    </location>
</feature>
<evidence type="ECO:0000259" key="9">
    <source>
        <dbReference type="PROSITE" id="PS50893"/>
    </source>
</evidence>
<dbReference type="Proteomes" id="UP001499967">
    <property type="component" value="Unassembled WGS sequence"/>
</dbReference>
<dbReference type="InterPro" id="IPR039421">
    <property type="entry name" value="Type_1_exporter"/>
</dbReference>
<evidence type="ECO:0000256" key="6">
    <source>
        <dbReference type="ARBA" id="ARBA00023136"/>
    </source>
</evidence>
<evidence type="ECO:0000313" key="12">
    <source>
        <dbReference type="Proteomes" id="UP001499967"/>
    </source>
</evidence>
<accession>A0ABN1P6R7</accession>
<evidence type="ECO:0000256" key="4">
    <source>
        <dbReference type="ARBA" id="ARBA00022840"/>
    </source>
</evidence>
<evidence type="ECO:0000256" key="8">
    <source>
        <dbReference type="SAM" id="Phobius"/>
    </source>
</evidence>
<keyword evidence="6 8" id="KW-0472">Membrane</keyword>
<dbReference type="PROSITE" id="PS50893">
    <property type="entry name" value="ABC_TRANSPORTER_2"/>
    <property type="match status" value="1"/>
</dbReference>
<feature type="transmembrane region" description="Helical" evidence="8">
    <location>
        <begin position="211"/>
        <end position="233"/>
    </location>
</feature>
<evidence type="ECO:0000256" key="7">
    <source>
        <dbReference type="SAM" id="MobiDB-lite"/>
    </source>
</evidence>
<dbReference type="InterPro" id="IPR027417">
    <property type="entry name" value="P-loop_NTPase"/>
</dbReference>
<evidence type="ECO:0000256" key="3">
    <source>
        <dbReference type="ARBA" id="ARBA00022741"/>
    </source>
</evidence>
<evidence type="ECO:0000256" key="1">
    <source>
        <dbReference type="ARBA" id="ARBA00004651"/>
    </source>
</evidence>
<dbReference type="InterPro" id="IPR036640">
    <property type="entry name" value="ABC1_TM_sf"/>
</dbReference>
<keyword evidence="12" id="KW-1185">Reference proteome</keyword>
<feature type="transmembrane region" description="Helical" evidence="8">
    <location>
        <begin position="248"/>
        <end position="270"/>
    </location>
</feature>